<evidence type="ECO:0000313" key="8">
    <source>
        <dbReference type="Proteomes" id="UP001497453"/>
    </source>
</evidence>
<dbReference type="InterPro" id="IPR000612">
    <property type="entry name" value="PMP3"/>
</dbReference>
<organism evidence="7 8">
    <name type="scientific">Somion occarium</name>
    <dbReference type="NCBI Taxonomy" id="3059160"/>
    <lineage>
        <taxon>Eukaryota</taxon>
        <taxon>Fungi</taxon>
        <taxon>Dikarya</taxon>
        <taxon>Basidiomycota</taxon>
        <taxon>Agaricomycotina</taxon>
        <taxon>Agaricomycetes</taxon>
        <taxon>Polyporales</taxon>
        <taxon>Cerrenaceae</taxon>
        <taxon>Somion</taxon>
    </lineage>
</organism>
<evidence type="ECO:0000256" key="3">
    <source>
        <dbReference type="ARBA" id="ARBA00022692"/>
    </source>
</evidence>
<evidence type="ECO:0000256" key="6">
    <source>
        <dbReference type="SAM" id="Phobius"/>
    </source>
</evidence>
<evidence type="ECO:0000256" key="2">
    <source>
        <dbReference type="ARBA" id="ARBA00009530"/>
    </source>
</evidence>
<dbReference type="Proteomes" id="UP001497453">
    <property type="component" value="Chromosome 5"/>
</dbReference>
<dbReference type="Pfam" id="PF01679">
    <property type="entry name" value="Pmp3"/>
    <property type="match status" value="1"/>
</dbReference>
<keyword evidence="3 6" id="KW-0812">Transmembrane</keyword>
<evidence type="ECO:0000256" key="5">
    <source>
        <dbReference type="ARBA" id="ARBA00023136"/>
    </source>
</evidence>
<evidence type="ECO:0000256" key="1">
    <source>
        <dbReference type="ARBA" id="ARBA00004370"/>
    </source>
</evidence>
<evidence type="ECO:0000256" key="4">
    <source>
        <dbReference type="ARBA" id="ARBA00022989"/>
    </source>
</evidence>
<dbReference type="EMBL" id="OZ037948">
    <property type="protein sequence ID" value="CAL1709245.1"/>
    <property type="molecule type" value="Genomic_DNA"/>
</dbReference>
<feature type="transmembrane region" description="Helical" evidence="6">
    <location>
        <begin position="34"/>
        <end position="53"/>
    </location>
</feature>
<feature type="transmembrane region" description="Helical" evidence="6">
    <location>
        <begin position="12"/>
        <end position="28"/>
    </location>
</feature>
<proteinExistence type="inferred from homology"/>
<gene>
    <name evidence="7" type="ORF">GFSPODELE1_LOCUS7255</name>
</gene>
<keyword evidence="5 6" id="KW-0472">Membrane</keyword>
<accession>A0ABP1DNC7</accession>
<evidence type="ECO:0008006" key="9">
    <source>
        <dbReference type="Google" id="ProtNLM"/>
    </source>
</evidence>
<reference evidence="8" key="1">
    <citation type="submission" date="2024-04" db="EMBL/GenBank/DDBJ databases">
        <authorList>
            <person name="Shaw F."/>
            <person name="Minotto A."/>
        </authorList>
    </citation>
    <scope>NUCLEOTIDE SEQUENCE [LARGE SCALE GENOMIC DNA]</scope>
</reference>
<sequence length="91" mass="10408">MPSDIPSSDIPLYFLAIFLPPVAVFLKRKFELDFWINILLTFLGWIPGVLHACPLSSHSTPQSQFFRCIDIFTEHSVQYVAKRQPIDSIVS</sequence>
<comment type="subcellular location">
    <subcellularLocation>
        <location evidence="1">Membrane</location>
    </subcellularLocation>
</comment>
<protein>
    <recommendedName>
        <fullName evidence="9">Plasma membrane proteolipid 3</fullName>
    </recommendedName>
</protein>
<keyword evidence="4 6" id="KW-1133">Transmembrane helix</keyword>
<evidence type="ECO:0000313" key="7">
    <source>
        <dbReference type="EMBL" id="CAL1709245.1"/>
    </source>
</evidence>
<dbReference type="PANTHER" id="PTHR21659">
    <property type="entry name" value="HYDROPHOBIC PROTEIN RCI2 LOW TEMPERATURE AND SALT RESPONSIVE PROTEIN LTI6 -RELATED"/>
    <property type="match status" value="1"/>
</dbReference>
<comment type="similarity">
    <text evidence="2">Belongs to the UPF0057 (PMP3) family.</text>
</comment>
<dbReference type="PANTHER" id="PTHR21659:SF112">
    <property type="entry name" value="PROTEIN SNA2-RELATED"/>
    <property type="match status" value="1"/>
</dbReference>
<name>A0ABP1DNC7_9APHY</name>
<keyword evidence="8" id="KW-1185">Reference proteome</keyword>
<dbReference type="PROSITE" id="PS01309">
    <property type="entry name" value="UPF0057"/>
    <property type="match status" value="1"/>
</dbReference>